<evidence type="ECO:0000313" key="3">
    <source>
        <dbReference type="Proteomes" id="UP001576780"/>
    </source>
</evidence>
<feature type="transmembrane region" description="Helical" evidence="1">
    <location>
        <begin position="12"/>
        <end position="29"/>
    </location>
</feature>
<comment type="caution">
    <text evidence="2">The sequence shown here is derived from an EMBL/GenBank/DDBJ whole genome shotgun (WGS) entry which is preliminary data.</text>
</comment>
<evidence type="ECO:0000256" key="1">
    <source>
        <dbReference type="SAM" id="Phobius"/>
    </source>
</evidence>
<keyword evidence="3" id="KW-1185">Reference proteome</keyword>
<keyword evidence="1" id="KW-0472">Membrane</keyword>
<proteinExistence type="predicted"/>
<dbReference type="Proteomes" id="UP001576780">
    <property type="component" value="Unassembled WGS sequence"/>
</dbReference>
<evidence type="ECO:0000313" key="2">
    <source>
        <dbReference type="EMBL" id="MFB2838597.1"/>
    </source>
</evidence>
<keyword evidence="1" id="KW-1133">Transmembrane helix</keyword>
<name>A0ABV4WU19_9CYAN</name>
<dbReference type="RefSeq" id="WP_413280904.1">
    <property type="nucleotide sequence ID" value="NZ_JBHFNT010000258.1"/>
</dbReference>
<protein>
    <submittedName>
        <fullName evidence="2">Uncharacterized protein</fullName>
    </submittedName>
</protein>
<dbReference type="EMBL" id="JBHFNT010000258">
    <property type="protein sequence ID" value="MFB2838597.1"/>
    <property type="molecule type" value="Genomic_DNA"/>
</dbReference>
<reference evidence="2 3" key="1">
    <citation type="submission" date="2024-09" db="EMBL/GenBank/DDBJ databases">
        <title>Floridaenema gen nov. (Aerosakkonemataceae, Aerosakkonematales ord. nov., Cyanobacteria) from benthic tropical and subtropical fresh waters, with the description of four new species.</title>
        <authorList>
            <person name="Moretto J.A."/>
            <person name="Berthold D.E."/>
            <person name="Lefler F.W."/>
            <person name="Huang I.-S."/>
            <person name="Laughinghouse H. IV."/>
        </authorList>
    </citation>
    <scope>NUCLEOTIDE SEQUENCE [LARGE SCALE GENOMIC DNA]</scope>
    <source>
        <strain evidence="2 3">BLCC-F167</strain>
    </source>
</reference>
<organism evidence="2 3">
    <name type="scientific">Floridaenema evergladense BLCC-F167</name>
    <dbReference type="NCBI Taxonomy" id="3153639"/>
    <lineage>
        <taxon>Bacteria</taxon>
        <taxon>Bacillati</taxon>
        <taxon>Cyanobacteriota</taxon>
        <taxon>Cyanophyceae</taxon>
        <taxon>Oscillatoriophycideae</taxon>
        <taxon>Aerosakkonematales</taxon>
        <taxon>Aerosakkonemataceae</taxon>
        <taxon>Floridanema</taxon>
        <taxon>Floridanema evergladense</taxon>
    </lineage>
</organism>
<sequence length="83" mass="9604">MNPLMRLSAGMLGGNVLIGYMIGSAAVNFQQVQEIDRLNSEVKNREEVIANERKNVQNHKQFIRSKDTLTRRFCDQYFKGEKK</sequence>
<accession>A0ABV4WU19</accession>
<keyword evidence="1" id="KW-0812">Transmembrane</keyword>
<gene>
    <name evidence="2" type="ORF">ACE1CA_29250</name>
</gene>